<dbReference type="OrthoDB" id="276744at2759"/>
<accession>A0A2I0U1N4</accession>
<proteinExistence type="predicted"/>
<protein>
    <submittedName>
        <fullName evidence="2">Uncharacterized protein</fullName>
    </submittedName>
</protein>
<dbReference type="PANTHER" id="PTHR33332">
    <property type="entry name" value="REVERSE TRANSCRIPTASE DOMAIN-CONTAINING PROTEIN"/>
    <property type="match status" value="1"/>
</dbReference>
<dbReference type="EMBL" id="KZ506368">
    <property type="protein sequence ID" value="PKU39986.1"/>
    <property type="molecule type" value="Genomic_DNA"/>
</dbReference>
<reference evidence="3" key="1">
    <citation type="submission" date="2017-11" db="EMBL/GenBank/DDBJ databases">
        <authorList>
            <person name="Lima N.C."/>
            <person name="Parody-Merino A.M."/>
            <person name="Battley P.F."/>
            <person name="Fidler A.E."/>
            <person name="Prosdocimi F."/>
        </authorList>
    </citation>
    <scope>NUCLEOTIDE SEQUENCE [LARGE SCALE GENOMIC DNA]</scope>
</reference>
<evidence type="ECO:0000256" key="1">
    <source>
        <dbReference type="SAM" id="MobiDB-lite"/>
    </source>
</evidence>
<keyword evidence="3" id="KW-1185">Reference proteome</keyword>
<dbReference type="AlphaFoldDB" id="A0A2I0U1N4"/>
<evidence type="ECO:0000313" key="3">
    <source>
        <dbReference type="Proteomes" id="UP000233556"/>
    </source>
</evidence>
<dbReference type="Proteomes" id="UP000233556">
    <property type="component" value="Unassembled WGS sequence"/>
</dbReference>
<sequence length="343" mass="38468">MVRQAAPLQPIKVNGGAEVHLQPLADPMPEQEGGCGLLESLRWSRLLTGAVNQWREGLTLEQSVPEGLHTVQGPTMEQFLKSYSLWEGLTLEKFMEHCLPWEGPYAGVGEKNKEERPAETVCDELTATLIPHPSVPLEGRRQRKSGVKLSPGRKEGWGEGVGAFKNIHPRQVCDVPKQHTLELACPAGSQHCVQVAKKANSILAYITNSVASRTREAIISLYLALVRPQVKYCVQFSAPHYKKNIEVLELVQRRATRLVKGLENKPYEEKLRELGLFSLEKRRLRGDLITLYNYLKGGCSEVGFGLFPQVTSDRMRGNGVKLCKGKFRLAIGENFYTERVFKH</sequence>
<gene>
    <name evidence="2" type="ORF">llap_9707</name>
</gene>
<name>A0A2I0U1N4_LIMLA</name>
<reference evidence="3" key="2">
    <citation type="submission" date="2017-12" db="EMBL/GenBank/DDBJ databases">
        <title>Genome sequence of the Bar-tailed Godwit (Limosa lapponica baueri).</title>
        <authorList>
            <person name="Lima N.C.B."/>
            <person name="Parody-Merino A.M."/>
            <person name="Battley P.F."/>
            <person name="Fidler A.E."/>
            <person name="Prosdocimi F."/>
        </authorList>
    </citation>
    <scope>NUCLEOTIDE SEQUENCE [LARGE SCALE GENOMIC DNA]</scope>
</reference>
<organism evidence="2 3">
    <name type="scientific">Limosa lapponica baueri</name>
    <dbReference type="NCBI Taxonomy" id="1758121"/>
    <lineage>
        <taxon>Eukaryota</taxon>
        <taxon>Metazoa</taxon>
        <taxon>Chordata</taxon>
        <taxon>Craniata</taxon>
        <taxon>Vertebrata</taxon>
        <taxon>Euteleostomi</taxon>
        <taxon>Archelosauria</taxon>
        <taxon>Archosauria</taxon>
        <taxon>Dinosauria</taxon>
        <taxon>Saurischia</taxon>
        <taxon>Theropoda</taxon>
        <taxon>Coelurosauria</taxon>
        <taxon>Aves</taxon>
        <taxon>Neognathae</taxon>
        <taxon>Neoaves</taxon>
        <taxon>Charadriiformes</taxon>
        <taxon>Scolopacidae</taxon>
        <taxon>Limosa</taxon>
    </lineage>
</organism>
<evidence type="ECO:0000313" key="2">
    <source>
        <dbReference type="EMBL" id="PKU39986.1"/>
    </source>
</evidence>
<feature type="region of interest" description="Disordered" evidence="1">
    <location>
        <begin position="134"/>
        <end position="153"/>
    </location>
</feature>